<evidence type="ECO:0000256" key="1">
    <source>
        <dbReference type="ARBA" id="ARBA00004496"/>
    </source>
</evidence>
<dbReference type="InterPro" id="IPR022689">
    <property type="entry name" value="Iron_dep_repressor"/>
</dbReference>
<evidence type="ECO:0000256" key="2">
    <source>
        <dbReference type="ARBA" id="ARBA00007871"/>
    </source>
</evidence>
<dbReference type="GO" id="GO:0045892">
    <property type="term" value="P:negative regulation of DNA-templated transcription"/>
    <property type="evidence" value="ECO:0007669"/>
    <property type="project" value="TreeGrafter"/>
</dbReference>
<dbReference type="InterPro" id="IPR050536">
    <property type="entry name" value="DtxR_MntR_Metal-Reg"/>
</dbReference>
<evidence type="ECO:0000313" key="10">
    <source>
        <dbReference type="Proteomes" id="UP000009154"/>
    </source>
</evidence>
<dbReference type="InterPro" id="IPR036388">
    <property type="entry name" value="WH-like_DNA-bd_sf"/>
</dbReference>
<dbReference type="Pfam" id="PF01325">
    <property type="entry name" value="Fe_dep_repress"/>
    <property type="match status" value="1"/>
</dbReference>
<dbReference type="PANTHER" id="PTHR33238">
    <property type="entry name" value="IRON (METAL) DEPENDENT REPRESSOR, DTXR FAMILY"/>
    <property type="match status" value="1"/>
</dbReference>
<sequence>MIARERSEATERYLQTIFELEEDRVVPRRARISSRLGHSKSAVSQKIERMRESGLVQITEDRCIVLTPSGNRLAVTRVRRHRLAERMLADMIGIPRIDVHEIACGWQQAMVDDVERRLVPLLGYPATDPWGNPMPGLSMLGFSDVPAVIGTPISELPLHTPTRCVIRRFSEYLQSNVDALAALLDNGIEPGIEIMATIGKSAVVLANSRASATVPPAIACSVHVEVTGTYGAV</sequence>
<dbReference type="InterPro" id="IPR036390">
    <property type="entry name" value="WH_DNA-bd_sf"/>
</dbReference>
<dbReference type="PANTHER" id="PTHR33238:SF10">
    <property type="entry name" value="IRON-DEPENDENT REPRESSOR IDER"/>
    <property type="match status" value="1"/>
</dbReference>
<keyword evidence="6" id="KW-0238">DNA-binding</keyword>
<evidence type="ECO:0000259" key="8">
    <source>
        <dbReference type="PROSITE" id="PS50944"/>
    </source>
</evidence>
<evidence type="ECO:0000256" key="6">
    <source>
        <dbReference type="ARBA" id="ARBA00023125"/>
    </source>
</evidence>
<dbReference type="Proteomes" id="UP000009154">
    <property type="component" value="Chromosome"/>
</dbReference>
<protein>
    <submittedName>
        <fullName evidence="9">Iron-dependent repressor IdeR</fullName>
    </submittedName>
</protein>
<feature type="domain" description="HTH dtxR-type" evidence="8">
    <location>
        <begin position="6"/>
        <end position="67"/>
    </location>
</feature>
<dbReference type="GO" id="GO:0003677">
    <property type="term" value="F:DNA binding"/>
    <property type="evidence" value="ECO:0007669"/>
    <property type="project" value="UniProtKB-KW"/>
</dbReference>
<gene>
    <name evidence="9" type="primary">ideR2</name>
    <name evidence="9" type="ordered locus">GPOL_c44430</name>
</gene>
<evidence type="ECO:0000256" key="5">
    <source>
        <dbReference type="ARBA" id="ARBA00023015"/>
    </source>
</evidence>
<proteinExistence type="inferred from homology"/>
<accession>H6MWN5</accession>
<dbReference type="STRING" id="1112204.GPOL_c44430"/>
<comment type="similarity">
    <text evidence="2">Belongs to the DtxR/MntR family.</text>
</comment>
<name>H6MWN5_GORPV</name>
<comment type="subcellular location">
    <subcellularLocation>
        <location evidence="1">Cytoplasm</location>
    </subcellularLocation>
</comment>
<dbReference type="PROSITE" id="PS50944">
    <property type="entry name" value="HTH_DTXR"/>
    <property type="match status" value="1"/>
</dbReference>
<dbReference type="GO" id="GO:0046914">
    <property type="term" value="F:transition metal ion binding"/>
    <property type="evidence" value="ECO:0007669"/>
    <property type="project" value="InterPro"/>
</dbReference>
<dbReference type="Gene3D" id="1.10.10.10">
    <property type="entry name" value="Winged helix-like DNA-binding domain superfamily/Winged helix DNA-binding domain"/>
    <property type="match status" value="1"/>
</dbReference>
<dbReference type="SMART" id="SM00529">
    <property type="entry name" value="HTH_DTXR"/>
    <property type="match status" value="1"/>
</dbReference>
<dbReference type="Gene3D" id="2.30.30.90">
    <property type="match status" value="1"/>
</dbReference>
<comment type="subunit">
    <text evidence="3">Homodimer.</text>
</comment>
<dbReference type="InterPro" id="IPR001367">
    <property type="entry name" value="Fe_dep_repressor"/>
</dbReference>
<dbReference type="GO" id="GO:0046983">
    <property type="term" value="F:protein dimerization activity"/>
    <property type="evidence" value="ECO:0007669"/>
    <property type="project" value="InterPro"/>
</dbReference>
<keyword evidence="7" id="KW-0804">Transcription</keyword>
<dbReference type="GO" id="GO:0003700">
    <property type="term" value="F:DNA-binding transcription factor activity"/>
    <property type="evidence" value="ECO:0007669"/>
    <property type="project" value="InterPro"/>
</dbReference>
<dbReference type="EMBL" id="CP003119">
    <property type="protein sequence ID" value="AFA75446.1"/>
    <property type="molecule type" value="Genomic_DNA"/>
</dbReference>
<dbReference type="AlphaFoldDB" id="H6MWN5"/>
<dbReference type="RefSeq" id="WP_014361643.1">
    <property type="nucleotide sequence ID" value="NC_016906.1"/>
</dbReference>
<evidence type="ECO:0000256" key="3">
    <source>
        <dbReference type="ARBA" id="ARBA00011738"/>
    </source>
</evidence>
<dbReference type="SUPFAM" id="SSF46785">
    <property type="entry name" value="Winged helix' DNA-binding domain"/>
    <property type="match status" value="1"/>
</dbReference>
<dbReference type="InterPro" id="IPR008988">
    <property type="entry name" value="Transcriptional_repressor_C"/>
</dbReference>
<dbReference type="Pfam" id="PF02742">
    <property type="entry name" value="Fe_dep_repr_C"/>
    <property type="match status" value="1"/>
</dbReference>
<dbReference type="InterPro" id="IPR038157">
    <property type="entry name" value="FeoA_core_dom"/>
</dbReference>
<dbReference type="HOGENOM" id="CLU_069532_0_0_11"/>
<keyword evidence="10" id="KW-1185">Reference proteome</keyword>
<dbReference type="InterPro" id="IPR036421">
    <property type="entry name" value="Fe_dep_repressor_sf"/>
</dbReference>
<dbReference type="KEGG" id="gpo:GPOL_c44430"/>
<evidence type="ECO:0000256" key="4">
    <source>
        <dbReference type="ARBA" id="ARBA00023004"/>
    </source>
</evidence>
<dbReference type="SUPFAM" id="SSF50037">
    <property type="entry name" value="C-terminal domain of transcriptional repressors"/>
    <property type="match status" value="1"/>
</dbReference>
<evidence type="ECO:0000313" key="9">
    <source>
        <dbReference type="EMBL" id="AFA75446.1"/>
    </source>
</evidence>
<reference evidence="9 10" key="1">
    <citation type="journal article" date="2012" name="Appl. Environ. Microbiol.">
        <title>Involvement of two latex-clearing proteins during rubber degradation and insights into the subsequent degradation pathway revealed by the genome sequence of Gordonia polyisoprenivorans strain VH2.</title>
        <authorList>
            <person name="Hiessl S."/>
            <person name="Schuldes J."/>
            <person name="Thurmer A."/>
            <person name="Halbsguth T."/>
            <person name="Broker D."/>
            <person name="Angelov A."/>
            <person name="Liebl W."/>
            <person name="Daniel R."/>
            <person name="Steinbuchel A."/>
        </authorList>
    </citation>
    <scope>NUCLEOTIDE SEQUENCE [LARGE SCALE GENOMIC DNA]</scope>
    <source>
        <strain evidence="10">DSM 44266 / VH2</strain>
    </source>
</reference>
<dbReference type="GO" id="GO:0005737">
    <property type="term" value="C:cytoplasm"/>
    <property type="evidence" value="ECO:0007669"/>
    <property type="project" value="UniProtKB-SubCell"/>
</dbReference>
<organism evidence="9 10">
    <name type="scientific">Gordonia polyisoprenivorans (strain DSM 44266 / VH2)</name>
    <dbReference type="NCBI Taxonomy" id="1112204"/>
    <lineage>
        <taxon>Bacteria</taxon>
        <taxon>Bacillati</taxon>
        <taxon>Actinomycetota</taxon>
        <taxon>Actinomycetes</taxon>
        <taxon>Mycobacteriales</taxon>
        <taxon>Gordoniaceae</taxon>
        <taxon>Gordonia</taxon>
    </lineage>
</organism>
<dbReference type="InterPro" id="IPR022687">
    <property type="entry name" value="HTH_DTXR"/>
</dbReference>
<keyword evidence="4" id="KW-0408">Iron</keyword>
<dbReference type="SUPFAM" id="SSF47979">
    <property type="entry name" value="Iron-dependent repressor protein, dimerization domain"/>
    <property type="match status" value="1"/>
</dbReference>
<evidence type="ECO:0000256" key="7">
    <source>
        <dbReference type="ARBA" id="ARBA00023163"/>
    </source>
</evidence>
<dbReference type="eggNOG" id="COG1321">
    <property type="taxonomic scope" value="Bacteria"/>
</dbReference>
<keyword evidence="5" id="KW-0805">Transcription regulation</keyword>
<dbReference type="GeneID" id="90161440"/>
<dbReference type="Gene3D" id="1.10.60.10">
    <property type="entry name" value="Iron dependent repressor, metal binding and dimerisation domain"/>
    <property type="match status" value="1"/>
</dbReference>